<gene>
    <name evidence="1" type="ORF">GUH15_18310</name>
</gene>
<dbReference type="InterPro" id="IPR025631">
    <property type="entry name" value="Porin_10"/>
</dbReference>
<dbReference type="AlphaFoldDB" id="A0A8I0L4U1"/>
<evidence type="ECO:0000313" key="1">
    <source>
        <dbReference type="EMBL" id="MBD4337974.1"/>
    </source>
</evidence>
<sequence length="81" mass="9141">SGGVQLFWARLEQPFSVGPLHWDNRITYQATSNEDVIPLPALAVYSNLYVTFKIAKVLSVQLGVDCDYYTRYRAPGYQPAT</sequence>
<feature type="non-terminal residue" evidence="1">
    <location>
        <position position="81"/>
    </location>
</feature>
<proteinExistence type="predicted"/>
<comment type="caution">
    <text evidence="1">The sequence shown here is derived from an EMBL/GenBank/DDBJ whole genome shotgun (WGS) entry which is preliminary data.</text>
</comment>
<name>A0A8I0L4U1_XANCI</name>
<dbReference type="Pfam" id="PF14121">
    <property type="entry name" value="Porin_10"/>
    <property type="match status" value="1"/>
</dbReference>
<evidence type="ECO:0000313" key="2">
    <source>
        <dbReference type="Proteomes" id="UP000653002"/>
    </source>
</evidence>
<reference evidence="1" key="1">
    <citation type="submission" date="2020-01" db="EMBL/GenBank/DDBJ databases">
        <authorList>
            <person name="Richard D."/>
        </authorList>
    </citation>
    <scope>NUCLEOTIDE SEQUENCE</scope>
    <source>
        <strain evidence="1">JP541</strain>
    </source>
</reference>
<organism evidence="1 2">
    <name type="scientific">Xanthomonas citri pv. citri</name>
    <dbReference type="NCBI Taxonomy" id="611301"/>
    <lineage>
        <taxon>Bacteria</taxon>
        <taxon>Pseudomonadati</taxon>
        <taxon>Pseudomonadota</taxon>
        <taxon>Gammaproteobacteria</taxon>
        <taxon>Lysobacterales</taxon>
        <taxon>Lysobacteraceae</taxon>
        <taxon>Xanthomonas</taxon>
    </lineage>
</organism>
<dbReference type="EMBL" id="JAABFR010001464">
    <property type="protein sequence ID" value="MBD4337974.1"/>
    <property type="molecule type" value="Genomic_DNA"/>
</dbReference>
<dbReference type="Proteomes" id="UP000653002">
    <property type="component" value="Unassembled WGS sequence"/>
</dbReference>
<protein>
    <submittedName>
        <fullName evidence="1">Uncharacterized protein</fullName>
    </submittedName>
</protein>
<accession>A0A8I0L4U1</accession>
<feature type="non-terminal residue" evidence="1">
    <location>
        <position position="1"/>
    </location>
</feature>